<gene>
    <name evidence="2" type="ORF">IE986_10975</name>
</gene>
<organism evidence="2 3">
    <name type="scientific">Klebsiella pneumoniae</name>
    <dbReference type="NCBI Taxonomy" id="573"/>
    <lineage>
        <taxon>Bacteria</taxon>
        <taxon>Pseudomonadati</taxon>
        <taxon>Pseudomonadota</taxon>
        <taxon>Gammaproteobacteria</taxon>
        <taxon>Enterobacterales</taxon>
        <taxon>Enterobacteriaceae</taxon>
        <taxon>Klebsiella/Raoultella group</taxon>
        <taxon>Klebsiella</taxon>
        <taxon>Klebsiella pneumoniae complex</taxon>
    </lineage>
</organism>
<sequence length="69" mass="7995">MPPRRPTRWWSPEGLDDIVSLDPAEANELSSIQTVPSLYQRLVQPDRNNPEKSYRSSPKAGRPIRRRKP</sequence>
<dbReference type="Proteomes" id="UP000655796">
    <property type="component" value="Unassembled WGS sequence"/>
</dbReference>
<evidence type="ECO:0000313" key="2">
    <source>
        <dbReference type="EMBL" id="MBD3702117.1"/>
    </source>
</evidence>
<dbReference type="AlphaFoldDB" id="A0A927DDW1"/>
<comment type="caution">
    <text evidence="2">The sequence shown here is derived from an EMBL/GenBank/DDBJ whole genome shotgun (WGS) entry which is preliminary data.</text>
</comment>
<accession>A0A927DDW1</accession>
<feature type="region of interest" description="Disordered" evidence="1">
    <location>
        <begin position="40"/>
        <end position="69"/>
    </location>
</feature>
<evidence type="ECO:0000313" key="3">
    <source>
        <dbReference type="Proteomes" id="UP000655796"/>
    </source>
</evidence>
<evidence type="ECO:0000256" key="1">
    <source>
        <dbReference type="SAM" id="MobiDB-lite"/>
    </source>
</evidence>
<proteinExistence type="predicted"/>
<name>A0A927DDW1_KLEPN</name>
<dbReference type="EMBL" id="JACXTD010000001">
    <property type="protein sequence ID" value="MBD3702117.1"/>
    <property type="molecule type" value="Genomic_DNA"/>
</dbReference>
<protein>
    <submittedName>
        <fullName evidence="2">Uncharacterized protein</fullName>
    </submittedName>
</protein>
<reference evidence="2" key="1">
    <citation type="submission" date="2020-07" db="EMBL/GenBank/DDBJ databases">
        <title>Clinical and genomic characterization of carbapenemase-producing Enterobacterales causing secondary infections during the COVID-19 crisis at a New York City hospital.</title>
        <authorList>
            <person name="Gomez-Simmonds A."/>
            <person name="Annavajhala M.K."/>
            <person name="Uhlemann A.-C."/>
        </authorList>
    </citation>
    <scope>NUCLEOTIDE SEQUENCE</scope>
    <source>
        <strain evidence="2">NK1590</strain>
    </source>
</reference>